<evidence type="ECO:0000313" key="1">
    <source>
        <dbReference type="EMBL" id="RPA78242.1"/>
    </source>
</evidence>
<keyword evidence="2" id="KW-1185">Reference proteome</keyword>
<sequence length="475" mass="55244">MITGGIFVASSSRLSFRYSIQYIRLFTSAQAPPTSTTNHLRHHCQIVIPKAVLQSIDQSKTPSDFSPSPPQQSRPVRMERRTFLTLPTELRLMIYSFSPALTLLQLQATCVHIRREIFSPIGEVIVENSYGYRQLSLATAGHLSIRNISFVDPAEAEFFFTFCIERARRSKHIPELRELLDGDESTVLLQPAEITYVRKEFRERPPFPAFGRWFLVPNMFHPTAKSLRFLCRRCLRAKRKADFWVQCCLKSSGFSALLEGICHRCFSNLTITEQLKLMLRMNAVMDWFRPPSTPTIGENLTLTSLPFDLRLEIYQHCPAFTLLQLASTSAQIRYEITELRLFTAARHYKDYYVHYDGLGWVPEDFSFRIDGIIGLDREEVDLFIAKYHTEKRVFSFGKTHAGRYFIQATTIRLLCDICLRTRAKDFEIDCWSTIAAKEVLRREKYWCCLDNHVGEMKEEAWLDYLVRHGLEWLVC</sequence>
<proteinExistence type="predicted"/>
<accession>A0A3N4HWK4</accession>
<reference evidence="1 2" key="1">
    <citation type="journal article" date="2018" name="Nat. Ecol. Evol.">
        <title>Pezizomycetes genomes reveal the molecular basis of ectomycorrhizal truffle lifestyle.</title>
        <authorList>
            <person name="Murat C."/>
            <person name="Payen T."/>
            <person name="Noel B."/>
            <person name="Kuo A."/>
            <person name="Morin E."/>
            <person name="Chen J."/>
            <person name="Kohler A."/>
            <person name="Krizsan K."/>
            <person name="Balestrini R."/>
            <person name="Da Silva C."/>
            <person name="Montanini B."/>
            <person name="Hainaut M."/>
            <person name="Levati E."/>
            <person name="Barry K.W."/>
            <person name="Belfiori B."/>
            <person name="Cichocki N."/>
            <person name="Clum A."/>
            <person name="Dockter R.B."/>
            <person name="Fauchery L."/>
            <person name="Guy J."/>
            <person name="Iotti M."/>
            <person name="Le Tacon F."/>
            <person name="Lindquist E.A."/>
            <person name="Lipzen A."/>
            <person name="Malagnac F."/>
            <person name="Mello A."/>
            <person name="Molinier V."/>
            <person name="Miyauchi S."/>
            <person name="Poulain J."/>
            <person name="Riccioni C."/>
            <person name="Rubini A."/>
            <person name="Sitrit Y."/>
            <person name="Splivallo R."/>
            <person name="Traeger S."/>
            <person name="Wang M."/>
            <person name="Zifcakova L."/>
            <person name="Wipf D."/>
            <person name="Zambonelli A."/>
            <person name="Paolocci F."/>
            <person name="Nowrousian M."/>
            <person name="Ottonello S."/>
            <person name="Baldrian P."/>
            <person name="Spatafora J.W."/>
            <person name="Henrissat B."/>
            <person name="Nagy L.G."/>
            <person name="Aury J.M."/>
            <person name="Wincker P."/>
            <person name="Grigoriev I.V."/>
            <person name="Bonfante P."/>
            <person name="Martin F.M."/>
        </authorList>
    </citation>
    <scope>NUCLEOTIDE SEQUENCE [LARGE SCALE GENOMIC DNA]</scope>
    <source>
        <strain evidence="1 2">RN42</strain>
    </source>
</reference>
<protein>
    <recommendedName>
        <fullName evidence="3">F-box domain-containing protein</fullName>
    </recommendedName>
</protein>
<gene>
    <name evidence="1" type="ORF">BJ508DRAFT_349455</name>
</gene>
<dbReference type="EMBL" id="ML119713">
    <property type="protein sequence ID" value="RPA78242.1"/>
    <property type="molecule type" value="Genomic_DNA"/>
</dbReference>
<evidence type="ECO:0008006" key="3">
    <source>
        <dbReference type="Google" id="ProtNLM"/>
    </source>
</evidence>
<evidence type="ECO:0000313" key="2">
    <source>
        <dbReference type="Proteomes" id="UP000275078"/>
    </source>
</evidence>
<organism evidence="1 2">
    <name type="scientific">Ascobolus immersus RN42</name>
    <dbReference type="NCBI Taxonomy" id="1160509"/>
    <lineage>
        <taxon>Eukaryota</taxon>
        <taxon>Fungi</taxon>
        <taxon>Dikarya</taxon>
        <taxon>Ascomycota</taxon>
        <taxon>Pezizomycotina</taxon>
        <taxon>Pezizomycetes</taxon>
        <taxon>Pezizales</taxon>
        <taxon>Ascobolaceae</taxon>
        <taxon>Ascobolus</taxon>
    </lineage>
</organism>
<dbReference type="AlphaFoldDB" id="A0A3N4HWK4"/>
<name>A0A3N4HWK4_ASCIM</name>
<dbReference type="Proteomes" id="UP000275078">
    <property type="component" value="Unassembled WGS sequence"/>
</dbReference>